<dbReference type="EMBL" id="MH424446">
    <property type="protein sequence ID" value="AXQ70377.1"/>
    <property type="molecule type" value="Genomic_DNA"/>
</dbReference>
<evidence type="ECO:0008006" key="3">
    <source>
        <dbReference type="Google" id="ProtNLM"/>
    </source>
</evidence>
<proteinExistence type="predicted"/>
<dbReference type="Proteomes" id="UP000264442">
    <property type="component" value="Segment"/>
</dbReference>
<dbReference type="NCBIfam" id="NF040662">
    <property type="entry name" value="attach_TipJ_rel"/>
    <property type="match status" value="1"/>
</dbReference>
<organism evidence="1">
    <name type="scientific">Salmonella virus VSt472</name>
    <dbReference type="NCBI Taxonomy" id="2301723"/>
    <lineage>
        <taxon>Viruses</taxon>
        <taxon>Duplodnaviria</taxon>
        <taxon>Heunggongvirae</taxon>
        <taxon>Uroviricota</taxon>
        <taxon>Caudoviricetes</taxon>
        <taxon>Skatevirus</taxon>
        <taxon>Skatevirus VSt472</taxon>
    </lineage>
</organism>
<evidence type="ECO:0000313" key="2">
    <source>
        <dbReference type="Proteomes" id="UP000264442"/>
    </source>
</evidence>
<protein>
    <recommendedName>
        <fullName evidence="3">MoaD/ThiS family protein</fullName>
    </recommendedName>
</protein>
<name>A0A385EHA7_9CAUD</name>
<keyword evidence="2" id="KW-1185">Reference proteome</keyword>
<reference evidence="1" key="1">
    <citation type="submission" date="2018-06" db="EMBL/GenBank/DDBJ databases">
        <title>Complete genome sequence of Salmonella Typhimurium bacteriophage VSt472.</title>
        <authorList>
            <person name="Volozhantsev N."/>
            <person name="Denisenko E."/>
            <person name="Verevkin V."/>
            <person name="Myakinina V."/>
            <person name="Kislichkina A."/>
            <person name="Krasilnikova V."/>
        </authorList>
    </citation>
    <scope>NUCLEOTIDE SEQUENCE [LARGE SCALE GENOMIC DNA]</scope>
</reference>
<accession>A0A385EHA7</accession>
<gene>
    <name evidence="1" type="ORF">vst472_60</name>
</gene>
<evidence type="ECO:0000313" key="1">
    <source>
        <dbReference type="EMBL" id="AXQ70377.1"/>
    </source>
</evidence>
<sequence>MPVIHVQKMPGTPKETGIVPAGTNLWKWLNKSNLPASISVAVNGRVLDEDDELSFCLRDGDVVNVYCQPSGAIGDLIGAILKPVTKIFSFLTPKVSTPKTDTSSKTSPNTGLKAQTNIARNGEARPDNFGQIRAFPDLLQESLFEYVNNIKYVTEFMNFGLGKYDVSSVRYSESNLGSLAGASYTIYQPGEVIPVVHEPYAFDDVDGQELYGPNELNTNPPPVVIETATTTTVTEMEYVNGQFLAKIPKNDDFDYFVDLTLPHDVTFGINVSFPTVGGVTVTRDITLSGRLISATETDDGGVPPESYWYTFIIANIDYSGNQLVSSLDGVTINNNYFTISDNQAIVSGPYFSPIEGDQLWVHLQHQTNDGNDFSVLIEWWKIDDDNVQIPGTYQSMSYYKDVDRNDTFYYTIKLTPSAGTGRYAIQMRRTNNSSDTSILQLEEIHSIVTRTNVSYPDDTVVKVVVRATENATGSRDRKYNALITRHTIGYDRDTGKVRYTIAPSRSFADAVLHNWLITAGNPENTIDIVKLYEIADSLPDERLGYFDYTFDDEDKSIGERLQTICDAARVTAFWDDGVMSFSRDEKREYPATVFNTRNTQSDGYKLSYDISLPGTYDGVNVEYRDPTTNKQANVYYRITDNGIVEGEPTKAKKFDMLYIRNRYQAVDRAILECRRLIYSRRSMEIKALADGEWVNVGDMIQVVDMYDDVQQTGVIEARNGNVFTTSEQLTADDNLYVVITSSDGSTSDRLPATVTGLHTFTCNLPTDFQLNIWDGASVQSESRYVLSTEKELDTTLWVVSQKNPGSDGTTTLTMSEYSDDMYEYVIPSS</sequence>